<dbReference type="PANTHER" id="PTHR13258:SF0">
    <property type="entry name" value="SYNDETIN"/>
    <property type="match status" value="1"/>
</dbReference>
<dbReference type="EMBL" id="JBJKFK010000037">
    <property type="protein sequence ID" value="KAL3320676.1"/>
    <property type="molecule type" value="Genomic_DNA"/>
</dbReference>
<dbReference type="InterPro" id="IPR019514">
    <property type="entry name" value="Syndetin_C"/>
</dbReference>
<evidence type="ECO:0000313" key="2">
    <source>
        <dbReference type="EMBL" id="KAL3320676.1"/>
    </source>
</evidence>
<keyword evidence="3" id="KW-1185">Reference proteome</keyword>
<organism evidence="2 3">
    <name type="scientific">Cichlidogyrus casuarinus</name>
    <dbReference type="NCBI Taxonomy" id="1844966"/>
    <lineage>
        <taxon>Eukaryota</taxon>
        <taxon>Metazoa</taxon>
        <taxon>Spiralia</taxon>
        <taxon>Lophotrochozoa</taxon>
        <taxon>Platyhelminthes</taxon>
        <taxon>Monogenea</taxon>
        <taxon>Monopisthocotylea</taxon>
        <taxon>Dactylogyridea</taxon>
        <taxon>Ancyrocephalidae</taxon>
        <taxon>Cichlidogyrus</taxon>
    </lineage>
</organism>
<sequence length="385" mass="43245">MSLLPSVASTAMSSLSQLFEFYLASVYHLFGPGMDRASERVQQTLARIHETTILQPLCSDQHLFDVLILSQPNRYPFPASSSVDAMFTSQTGADPSNVWRDLLSSFLVVTASLEYLAISLDQVILPHLMNWLPESKRGLAIVLKQQSITSSTEMLLPFAVATAPLVLNTILCIPDQNNLPVKTRSELLSSMQRDGVPNFVQRVLCHEEETFNGVEMPEKASPWVMEVQLSCQQLADALSKNRSLLVEDSLSRLLTNFGGNWQQMPVLWQAICDCISQNLLMAFGRVEKCTREGRCQMLLDAQTLAASVETVSEVRPFPDLERIINYVQAYYTPLREFPEWLRDFATFYSQDQLLGLAKCMTIDCDKKTRSRLISAVESLSISSQE</sequence>
<evidence type="ECO:0000259" key="1">
    <source>
        <dbReference type="Pfam" id="PF10474"/>
    </source>
</evidence>
<feature type="domain" description="Syndetin C-terminal" evidence="1">
    <location>
        <begin position="215"/>
        <end position="377"/>
    </location>
</feature>
<proteinExistence type="predicted"/>
<comment type="caution">
    <text evidence="2">The sequence shown here is derived from an EMBL/GenBank/DDBJ whole genome shotgun (WGS) entry which is preliminary data.</text>
</comment>
<dbReference type="InterPro" id="IPR040047">
    <property type="entry name" value="VPS50"/>
</dbReference>
<accession>A0ABD2QQA8</accession>
<evidence type="ECO:0000313" key="3">
    <source>
        <dbReference type="Proteomes" id="UP001626550"/>
    </source>
</evidence>
<dbReference type="AlphaFoldDB" id="A0ABD2QQA8"/>
<name>A0ABD2QQA8_9PLAT</name>
<dbReference type="Pfam" id="PF10474">
    <property type="entry name" value="Syndetin_C"/>
    <property type="match status" value="1"/>
</dbReference>
<dbReference type="Proteomes" id="UP001626550">
    <property type="component" value="Unassembled WGS sequence"/>
</dbReference>
<protein>
    <recommendedName>
        <fullName evidence="1">Syndetin C-terminal domain-containing protein</fullName>
    </recommendedName>
</protein>
<reference evidence="2 3" key="1">
    <citation type="submission" date="2024-11" db="EMBL/GenBank/DDBJ databases">
        <title>Adaptive evolution of stress response genes in parasites aligns with host niche diversity.</title>
        <authorList>
            <person name="Hahn C."/>
            <person name="Resl P."/>
        </authorList>
    </citation>
    <scope>NUCLEOTIDE SEQUENCE [LARGE SCALE GENOMIC DNA]</scope>
    <source>
        <strain evidence="2">EGGRZ-B1_66</strain>
        <tissue evidence="2">Body</tissue>
    </source>
</reference>
<gene>
    <name evidence="2" type="ORF">Ciccas_000648</name>
</gene>
<dbReference type="PANTHER" id="PTHR13258">
    <property type="entry name" value="SYNDETIN"/>
    <property type="match status" value="1"/>
</dbReference>